<evidence type="ECO:0000313" key="2">
    <source>
        <dbReference type="Proteomes" id="UP000278627"/>
    </source>
</evidence>
<gene>
    <name evidence="1" type="ORF">BPAG_LOCUS11346</name>
</gene>
<evidence type="ECO:0000313" key="3">
    <source>
        <dbReference type="WBParaSite" id="BPAG_0001138401-mRNA-1"/>
    </source>
</evidence>
<protein>
    <submittedName>
        <fullName evidence="3">Ribonuclease P</fullName>
    </submittedName>
</protein>
<dbReference type="EMBL" id="UZAD01013225">
    <property type="protein sequence ID" value="VDN92532.1"/>
    <property type="molecule type" value="Genomic_DNA"/>
</dbReference>
<keyword evidence="2" id="KW-1185">Reference proteome</keyword>
<proteinExistence type="predicted"/>
<reference evidence="3" key="1">
    <citation type="submission" date="2017-02" db="UniProtKB">
        <authorList>
            <consortium name="WormBaseParasite"/>
        </authorList>
    </citation>
    <scope>IDENTIFICATION</scope>
</reference>
<evidence type="ECO:0000313" key="1">
    <source>
        <dbReference type="EMBL" id="VDN92532.1"/>
    </source>
</evidence>
<reference evidence="1 2" key="2">
    <citation type="submission" date="2018-11" db="EMBL/GenBank/DDBJ databases">
        <authorList>
            <consortium name="Pathogen Informatics"/>
        </authorList>
    </citation>
    <scope>NUCLEOTIDE SEQUENCE [LARGE SCALE GENOMIC DNA]</scope>
</reference>
<dbReference type="Proteomes" id="UP000278627">
    <property type="component" value="Unassembled WGS sequence"/>
</dbReference>
<sequence>MQELLAIQEQAPHRVHLTHPSYLARKVAFRLACIKLQRNFGTSKTSDITLFSIAGKIVARILLNRLVRTTAETLLPENQCGCRVNRSTADMTLFSDNFKKSIENETKDSM</sequence>
<dbReference type="WBParaSite" id="BPAG_0001138401-mRNA-1">
    <property type="protein sequence ID" value="BPAG_0001138401-mRNA-1"/>
    <property type="gene ID" value="BPAG_0001138401"/>
</dbReference>
<name>A0A0N4TRU2_BRUPA</name>
<accession>A0A0N4TRU2</accession>
<organism evidence="3">
    <name type="scientific">Brugia pahangi</name>
    <name type="common">Filarial nematode worm</name>
    <dbReference type="NCBI Taxonomy" id="6280"/>
    <lineage>
        <taxon>Eukaryota</taxon>
        <taxon>Metazoa</taxon>
        <taxon>Ecdysozoa</taxon>
        <taxon>Nematoda</taxon>
        <taxon>Chromadorea</taxon>
        <taxon>Rhabditida</taxon>
        <taxon>Spirurina</taxon>
        <taxon>Spiruromorpha</taxon>
        <taxon>Filarioidea</taxon>
        <taxon>Onchocercidae</taxon>
        <taxon>Brugia</taxon>
    </lineage>
</organism>
<dbReference type="AlphaFoldDB" id="A0A0N4TRU2"/>